<gene>
    <name evidence="1" type="ORF">BDA99DRAFT_531806</name>
</gene>
<reference evidence="1" key="1">
    <citation type="journal article" date="2022" name="IScience">
        <title>Evolution of zygomycete secretomes and the origins of terrestrial fungal ecologies.</title>
        <authorList>
            <person name="Chang Y."/>
            <person name="Wang Y."/>
            <person name="Mondo S."/>
            <person name="Ahrendt S."/>
            <person name="Andreopoulos W."/>
            <person name="Barry K."/>
            <person name="Beard J."/>
            <person name="Benny G.L."/>
            <person name="Blankenship S."/>
            <person name="Bonito G."/>
            <person name="Cuomo C."/>
            <person name="Desiro A."/>
            <person name="Gervers K.A."/>
            <person name="Hundley H."/>
            <person name="Kuo A."/>
            <person name="LaButti K."/>
            <person name="Lang B.F."/>
            <person name="Lipzen A."/>
            <person name="O'Donnell K."/>
            <person name="Pangilinan J."/>
            <person name="Reynolds N."/>
            <person name="Sandor L."/>
            <person name="Smith M.E."/>
            <person name="Tsang A."/>
            <person name="Grigoriev I.V."/>
            <person name="Stajich J.E."/>
            <person name="Spatafora J.W."/>
        </authorList>
    </citation>
    <scope>NUCLEOTIDE SEQUENCE</scope>
    <source>
        <strain evidence="1">RSA 2281</strain>
    </source>
</reference>
<protein>
    <submittedName>
        <fullName evidence="1">Uncharacterized protein</fullName>
    </submittedName>
</protein>
<name>A0AAD5PIZ9_9FUNG</name>
<sequence length="104" mass="12292">MVIQYEYCTISVKILIIILHAYTPKCYKTLPKNATNFVELSKCKKRRSTVIVKTNNTFQDRQYMLWYKYLMVQGLQPCSPIYPTPENFERSSFQIMNPLADGRQ</sequence>
<proteinExistence type="predicted"/>
<reference evidence="1" key="2">
    <citation type="submission" date="2023-02" db="EMBL/GenBank/DDBJ databases">
        <authorList>
            <consortium name="DOE Joint Genome Institute"/>
            <person name="Mondo S.J."/>
            <person name="Chang Y."/>
            <person name="Wang Y."/>
            <person name="Ahrendt S."/>
            <person name="Andreopoulos W."/>
            <person name="Barry K."/>
            <person name="Beard J."/>
            <person name="Benny G.L."/>
            <person name="Blankenship S."/>
            <person name="Bonito G."/>
            <person name="Cuomo C."/>
            <person name="Desiro A."/>
            <person name="Gervers K.A."/>
            <person name="Hundley H."/>
            <person name="Kuo A."/>
            <person name="LaButti K."/>
            <person name="Lang B.F."/>
            <person name="Lipzen A."/>
            <person name="O'Donnell K."/>
            <person name="Pangilinan J."/>
            <person name="Reynolds N."/>
            <person name="Sandor L."/>
            <person name="Smith M.W."/>
            <person name="Tsang A."/>
            <person name="Grigoriev I.V."/>
            <person name="Stajich J.E."/>
            <person name="Spatafora J.W."/>
        </authorList>
    </citation>
    <scope>NUCLEOTIDE SEQUENCE</scope>
    <source>
        <strain evidence="1">RSA 2281</strain>
    </source>
</reference>
<comment type="caution">
    <text evidence="1">The sequence shown here is derived from an EMBL/GenBank/DDBJ whole genome shotgun (WGS) entry which is preliminary data.</text>
</comment>
<evidence type="ECO:0000313" key="2">
    <source>
        <dbReference type="Proteomes" id="UP001209540"/>
    </source>
</evidence>
<evidence type="ECO:0000313" key="1">
    <source>
        <dbReference type="EMBL" id="KAI9276709.1"/>
    </source>
</evidence>
<dbReference type="AlphaFoldDB" id="A0AAD5PIZ9"/>
<organism evidence="1 2">
    <name type="scientific">Phascolomyces articulosus</name>
    <dbReference type="NCBI Taxonomy" id="60185"/>
    <lineage>
        <taxon>Eukaryota</taxon>
        <taxon>Fungi</taxon>
        <taxon>Fungi incertae sedis</taxon>
        <taxon>Mucoromycota</taxon>
        <taxon>Mucoromycotina</taxon>
        <taxon>Mucoromycetes</taxon>
        <taxon>Mucorales</taxon>
        <taxon>Lichtheimiaceae</taxon>
        <taxon>Phascolomyces</taxon>
    </lineage>
</organism>
<accession>A0AAD5PIZ9</accession>
<dbReference type="Proteomes" id="UP001209540">
    <property type="component" value="Unassembled WGS sequence"/>
</dbReference>
<dbReference type="EMBL" id="JAIXMP010000002">
    <property type="protein sequence ID" value="KAI9276709.1"/>
    <property type="molecule type" value="Genomic_DNA"/>
</dbReference>
<keyword evidence="2" id="KW-1185">Reference proteome</keyword>